<dbReference type="InterPro" id="IPR053224">
    <property type="entry name" value="Sensory_adhesion_molecule"/>
</dbReference>
<accession>A0A4Z0GLW2</accession>
<dbReference type="Pfam" id="PF08450">
    <property type="entry name" value="SGL"/>
    <property type="match status" value="1"/>
</dbReference>
<dbReference type="InterPro" id="IPR011042">
    <property type="entry name" value="6-blade_b-propeller_TolB-like"/>
</dbReference>
<dbReference type="SUPFAM" id="SSF63829">
    <property type="entry name" value="Calcium-dependent phosphotriesterase"/>
    <property type="match status" value="1"/>
</dbReference>
<evidence type="ECO:0000313" key="2">
    <source>
        <dbReference type="EMBL" id="TGA96708.1"/>
    </source>
</evidence>
<feature type="domain" description="SMP-30/Gluconolactonase/LRE-like region" evidence="1">
    <location>
        <begin position="35"/>
        <end position="257"/>
    </location>
</feature>
<dbReference type="AlphaFoldDB" id="A0A4Z0GLW2"/>
<dbReference type="InterPro" id="IPR013658">
    <property type="entry name" value="SGL"/>
</dbReference>
<evidence type="ECO:0000313" key="3">
    <source>
        <dbReference type="Proteomes" id="UP000297948"/>
    </source>
</evidence>
<dbReference type="OrthoDB" id="504981at2"/>
<keyword evidence="3" id="KW-1185">Reference proteome</keyword>
<reference evidence="2 3" key="1">
    <citation type="submission" date="2019-03" db="EMBL/GenBank/DDBJ databases">
        <authorList>
            <person name="Gonzalez-Pimentel J.L."/>
        </authorList>
    </citation>
    <scope>NUCLEOTIDE SEQUENCE [LARGE SCALE GENOMIC DNA]</scope>
    <source>
        <strain evidence="2 3">JCM 31289</strain>
    </source>
</reference>
<dbReference type="Gene3D" id="2.120.10.30">
    <property type="entry name" value="TolB, C-terminal domain"/>
    <property type="match status" value="1"/>
</dbReference>
<proteinExistence type="predicted"/>
<dbReference type="PANTHER" id="PTHR31460">
    <property type="match status" value="1"/>
</dbReference>
<dbReference type="Proteomes" id="UP000297948">
    <property type="component" value="Unassembled WGS sequence"/>
</dbReference>
<name>A0A4Z0GLW2_9ACTN</name>
<organism evidence="2 3">
    <name type="scientific">Streptomyces palmae</name>
    <dbReference type="NCBI Taxonomy" id="1701085"/>
    <lineage>
        <taxon>Bacteria</taxon>
        <taxon>Bacillati</taxon>
        <taxon>Actinomycetota</taxon>
        <taxon>Actinomycetes</taxon>
        <taxon>Kitasatosporales</taxon>
        <taxon>Streptomycetaceae</taxon>
        <taxon>Streptomyces</taxon>
    </lineage>
</organism>
<protein>
    <submittedName>
        <fullName evidence="2">Superoxide dismutase</fullName>
    </submittedName>
</protein>
<sequence length="315" mass="32747">MAAGPAAGPAASAPLTRDTARISTAYVLPGDRVYPEGIAADPRSGALYVSSFTTGAVYTVTPGRRTAEVFLPAGTDGRTTAGGLKVDRAGRLWVVSQDGLSVYDTGSRTLLARLDPPKPGAWLNDVALAPDGTAYVTDSRLDLVYRVTPGDLRRATENGGTAALRTGYDLAAALPGHPAGSFALNGIAVDPAGRYVLTVDMTSGKLYRLDPASGGVEEVALRGADLVDGDGLELRHGTLWAAHNRSDSITRWHLSGDGRGARLERRVTDTALQTPTTLVRSQGRILVVRSQFDKGGPMGPGTPDGPFTVAAVDGV</sequence>
<dbReference type="PANTHER" id="PTHR31460:SF3">
    <property type="entry name" value="MESOCENTIN"/>
    <property type="match status" value="1"/>
</dbReference>
<evidence type="ECO:0000259" key="1">
    <source>
        <dbReference type="Pfam" id="PF08450"/>
    </source>
</evidence>
<dbReference type="EMBL" id="SRID01000285">
    <property type="protein sequence ID" value="TGA96708.1"/>
    <property type="molecule type" value="Genomic_DNA"/>
</dbReference>
<comment type="caution">
    <text evidence="2">The sequence shown here is derived from an EMBL/GenBank/DDBJ whole genome shotgun (WGS) entry which is preliminary data.</text>
</comment>
<gene>
    <name evidence="2" type="ORF">E4099_23980</name>
</gene>